<dbReference type="Gene3D" id="3.30.420.10">
    <property type="entry name" value="Ribonuclease H-like superfamily/Ribonuclease H"/>
    <property type="match status" value="1"/>
</dbReference>
<dbReference type="InterPro" id="IPR047655">
    <property type="entry name" value="Transpos_IS630-like"/>
</dbReference>
<comment type="caution">
    <text evidence="2">The sequence shown here is derived from an EMBL/GenBank/DDBJ whole genome shotgun (WGS) entry which is preliminary data.</text>
</comment>
<dbReference type="EMBL" id="JAJTWU010000003">
    <property type="protein sequence ID" value="MCE4554961.1"/>
    <property type="molecule type" value="Genomic_DNA"/>
</dbReference>
<dbReference type="Proteomes" id="UP001200741">
    <property type="component" value="Unassembled WGS sequence"/>
</dbReference>
<dbReference type="Pfam" id="PF13358">
    <property type="entry name" value="DDE_3"/>
    <property type="match status" value="1"/>
</dbReference>
<organism evidence="2 3">
    <name type="scientific">Pelomonas cellulosilytica</name>
    <dbReference type="NCBI Taxonomy" id="2906762"/>
    <lineage>
        <taxon>Bacteria</taxon>
        <taxon>Pseudomonadati</taxon>
        <taxon>Pseudomonadota</taxon>
        <taxon>Betaproteobacteria</taxon>
        <taxon>Burkholderiales</taxon>
        <taxon>Sphaerotilaceae</taxon>
        <taxon>Roseateles</taxon>
    </lineage>
</organism>
<evidence type="ECO:0000313" key="3">
    <source>
        <dbReference type="Proteomes" id="UP001200741"/>
    </source>
</evidence>
<keyword evidence="3" id="KW-1185">Reference proteome</keyword>
<feature type="domain" description="Tc1-like transposase DDE" evidence="1">
    <location>
        <begin position="202"/>
        <end position="320"/>
    </location>
</feature>
<dbReference type="PANTHER" id="PTHR30347:SF1">
    <property type="entry name" value="MECHANOSENSITIVE CHANNEL MSCK"/>
    <property type="match status" value="1"/>
</dbReference>
<sequence length="381" mass="42939">MRTGRPKVELLLADEERTQLPSFAHSRSLPAALSTRARIVLSSADGELNSAIAARLKLTQATVGKWRTRFIERRIAGLYDDVRPGEPRTIDDERVAQLIKTTLHTKPANGSTHWSVRTVAAETGISKTSVQRYFQLFGLQPHRTESFKLSNDPFFIGKLRDVVGLYLSPPDNALVICVDEKSQCQALERTQPMLPLGFGYVEGVTHDYKRHGTTTLFAALNVLNGAVLAACKPRRRHQEFLSFLREIDKAVPAELDVHCLCDNYATHSHPKIKAWLATRPRWHMHFIPTYSSWLNQVERFFALITDKAIRRGSFTSVKQLVQRIDHFVAAHNANCQPFKWTATADSIFQKLHRLCSRIGGTGPQEGSAMQNNSLRTRVSFA</sequence>
<name>A0ABS8XWF8_9BURK</name>
<dbReference type="InterPro" id="IPR036397">
    <property type="entry name" value="RNaseH_sf"/>
</dbReference>
<dbReference type="InterPro" id="IPR009057">
    <property type="entry name" value="Homeodomain-like_sf"/>
</dbReference>
<gene>
    <name evidence="2" type="ORF">LXT13_11040</name>
</gene>
<dbReference type="NCBIfam" id="NF033545">
    <property type="entry name" value="transpos_IS630"/>
    <property type="match status" value="1"/>
</dbReference>
<dbReference type="PANTHER" id="PTHR30347">
    <property type="entry name" value="POTASSIUM CHANNEL RELATED"/>
    <property type="match status" value="1"/>
</dbReference>
<dbReference type="SUPFAM" id="SSF46689">
    <property type="entry name" value="Homeodomain-like"/>
    <property type="match status" value="1"/>
</dbReference>
<protein>
    <submittedName>
        <fullName evidence="2">IS630 family transposase</fullName>
    </submittedName>
</protein>
<dbReference type="Pfam" id="PF13565">
    <property type="entry name" value="HTH_32"/>
    <property type="match status" value="1"/>
</dbReference>
<accession>A0ABS8XWF8</accession>
<evidence type="ECO:0000259" key="1">
    <source>
        <dbReference type="Pfam" id="PF13358"/>
    </source>
</evidence>
<dbReference type="InterPro" id="IPR052702">
    <property type="entry name" value="MscS-like_channel"/>
</dbReference>
<proteinExistence type="predicted"/>
<reference evidence="2 3" key="1">
    <citation type="submission" date="2021-12" db="EMBL/GenBank/DDBJ databases">
        <title>Genome seq of P8.</title>
        <authorList>
            <person name="Seo T."/>
        </authorList>
    </citation>
    <scope>NUCLEOTIDE SEQUENCE [LARGE SCALE GENOMIC DNA]</scope>
    <source>
        <strain evidence="2 3">P8</strain>
    </source>
</reference>
<evidence type="ECO:0000313" key="2">
    <source>
        <dbReference type="EMBL" id="MCE4554961.1"/>
    </source>
</evidence>
<dbReference type="InterPro" id="IPR038717">
    <property type="entry name" value="Tc1-like_DDE_dom"/>
</dbReference>
<dbReference type="RefSeq" id="WP_233372002.1">
    <property type="nucleotide sequence ID" value="NZ_JAJTWU010000003.1"/>
</dbReference>